<dbReference type="RefSeq" id="WP_115168740.1">
    <property type="nucleotide sequence ID" value="NZ_UGYW01000001.1"/>
</dbReference>
<gene>
    <name evidence="1" type="ORF">NCTC11388_00189</name>
</gene>
<dbReference type="InterPro" id="IPR013078">
    <property type="entry name" value="His_Pase_superF_clade-1"/>
</dbReference>
<evidence type="ECO:0000313" key="2">
    <source>
        <dbReference type="Proteomes" id="UP000254893"/>
    </source>
</evidence>
<dbReference type="AlphaFoldDB" id="A0A380B8N8"/>
<dbReference type="SUPFAM" id="SSF53254">
    <property type="entry name" value="Phosphoglycerate mutase-like"/>
    <property type="match status" value="1"/>
</dbReference>
<dbReference type="CDD" id="cd07067">
    <property type="entry name" value="HP_PGM_like"/>
    <property type="match status" value="1"/>
</dbReference>
<evidence type="ECO:0000313" key="1">
    <source>
        <dbReference type="EMBL" id="SUI96862.1"/>
    </source>
</evidence>
<proteinExistence type="predicted"/>
<dbReference type="EMBL" id="UGYW01000001">
    <property type="protein sequence ID" value="SUI96862.1"/>
    <property type="molecule type" value="Genomic_DNA"/>
</dbReference>
<name>A0A380B8N8_SPHSI</name>
<dbReference type="Gene3D" id="3.40.50.1240">
    <property type="entry name" value="Phosphoglycerate mutase-like"/>
    <property type="match status" value="1"/>
</dbReference>
<protein>
    <submittedName>
        <fullName evidence="1">Phosphohistidine phosphatase SixA</fullName>
    </submittedName>
</protein>
<sequence>MQLKNLFIIRHAKAEEHSFVKQDFDRNLIEKGEERAHRIAQELRYLIKIDEHTLFISSTANRAWQTAQIFADVLGYRRDLIQLEDSIYESHHFNILEVINQVPATIHTVLLFGHNPGLSNAVDYITDNPVMLKTSNVAQITLPEGFDFNNLSVNTGTLTRILD</sequence>
<organism evidence="1 2">
    <name type="scientific">Sphingobacterium spiritivorum</name>
    <name type="common">Flavobacterium spiritivorum</name>
    <dbReference type="NCBI Taxonomy" id="258"/>
    <lineage>
        <taxon>Bacteria</taxon>
        <taxon>Pseudomonadati</taxon>
        <taxon>Bacteroidota</taxon>
        <taxon>Sphingobacteriia</taxon>
        <taxon>Sphingobacteriales</taxon>
        <taxon>Sphingobacteriaceae</taxon>
        <taxon>Sphingobacterium</taxon>
    </lineage>
</organism>
<dbReference type="Pfam" id="PF00300">
    <property type="entry name" value="His_Phos_1"/>
    <property type="match status" value="1"/>
</dbReference>
<reference evidence="1 2" key="1">
    <citation type="submission" date="2018-06" db="EMBL/GenBank/DDBJ databases">
        <authorList>
            <consortium name="Pathogen Informatics"/>
            <person name="Doyle S."/>
        </authorList>
    </citation>
    <scope>NUCLEOTIDE SEQUENCE [LARGE SCALE GENOMIC DNA]</scope>
    <source>
        <strain evidence="1 2">NCTC11388</strain>
    </source>
</reference>
<dbReference type="InterPro" id="IPR029033">
    <property type="entry name" value="His_PPase_superfam"/>
</dbReference>
<accession>A0A380B8N8</accession>
<dbReference type="Proteomes" id="UP000254893">
    <property type="component" value="Unassembled WGS sequence"/>
</dbReference>